<dbReference type="GO" id="GO:0004400">
    <property type="term" value="F:histidinol-phosphate transaminase activity"/>
    <property type="evidence" value="ECO:0007669"/>
    <property type="project" value="InterPro"/>
</dbReference>
<dbReference type="GO" id="GO:0008793">
    <property type="term" value="F:aromatic-amino-acid transaminase activity"/>
    <property type="evidence" value="ECO:0007669"/>
    <property type="project" value="UniProtKB-UniRule"/>
</dbReference>
<dbReference type="RefSeq" id="WP_094482501.1">
    <property type="nucleotide sequence ID" value="NZ_NOZR01000017.1"/>
</dbReference>
<dbReference type="NCBIfam" id="TIGR01141">
    <property type="entry name" value="hisC"/>
    <property type="match status" value="1"/>
</dbReference>
<keyword evidence="3 6" id="KW-0032">Aminotransferase</keyword>
<evidence type="ECO:0000256" key="4">
    <source>
        <dbReference type="ARBA" id="ARBA00022679"/>
    </source>
</evidence>
<evidence type="ECO:0000256" key="1">
    <source>
        <dbReference type="ARBA" id="ARBA00001933"/>
    </source>
</evidence>
<name>A0A255DFB8_9MYCO</name>
<dbReference type="EMBL" id="NOZR01000017">
    <property type="protein sequence ID" value="OYN77331.1"/>
    <property type="molecule type" value="Genomic_DNA"/>
</dbReference>
<dbReference type="InterPro" id="IPR015421">
    <property type="entry name" value="PyrdxlP-dep_Trfase_major"/>
</dbReference>
<dbReference type="InterPro" id="IPR005861">
    <property type="entry name" value="HisP_aminotrans"/>
</dbReference>
<dbReference type="SUPFAM" id="SSF53383">
    <property type="entry name" value="PLP-dependent transferases"/>
    <property type="match status" value="1"/>
</dbReference>
<comment type="catalytic activity">
    <reaction evidence="6">
        <text>an aromatic L-alpha-amino acid + 2-oxoglutarate = an aromatic oxo-acid + L-glutamate</text>
        <dbReference type="Rhea" id="RHEA:17533"/>
        <dbReference type="ChEBI" id="CHEBI:16810"/>
        <dbReference type="ChEBI" id="CHEBI:29985"/>
        <dbReference type="ChEBI" id="CHEBI:73309"/>
        <dbReference type="ChEBI" id="CHEBI:84824"/>
        <dbReference type="EC" id="2.6.1.57"/>
    </reaction>
</comment>
<comment type="function">
    <text evidence="6">Aminotransferase that catalyzes the conversion of aromatic amino acids and 2-oxoglutarate into corresponding aromatic oxo acids and L-glutamate.</text>
</comment>
<dbReference type="EC" id="2.6.1.57" evidence="6"/>
<proteinExistence type="inferred from homology"/>
<evidence type="ECO:0000259" key="7">
    <source>
        <dbReference type="Pfam" id="PF00155"/>
    </source>
</evidence>
<dbReference type="NCBIfam" id="NF002878">
    <property type="entry name" value="PRK03321.1"/>
    <property type="match status" value="1"/>
</dbReference>
<dbReference type="PANTHER" id="PTHR43643">
    <property type="entry name" value="HISTIDINOL-PHOSPHATE AMINOTRANSFERASE 2"/>
    <property type="match status" value="1"/>
</dbReference>
<dbReference type="Pfam" id="PF00155">
    <property type="entry name" value="Aminotran_1_2"/>
    <property type="match status" value="1"/>
</dbReference>
<comment type="cofactor">
    <cofactor evidence="1 6">
        <name>pyridoxal 5'-phosphate</name>
        <dbReference type="ChEBI" id="CHEBI:597326"/>
    </cofactor>
</comment>
<keyword evidence="4 6" id="KW-0808">Transferase</keyword>
<sequence length="357" mass="38533">MTARLRPELADLPAYTPGKTVLGAIKLASNETVHGPLPSVRAAIAAAAETINRYPDNGYVELKEHLAKHLSKHQAFAPENVAVGCGSVSLCQQLIQITSSIGDEVIFGWRSFEIYPLQVRVAGATAVKVPLRDYTFDLDAMLAAITDKTRLIFVCNPNNPTSTVVDPDELARFVAAVPSDILIVIDEAYVEYIRDGMLPDSLGLARSNPNVVVLRTFSKAYGLAGLRIGYAVGDPDIITALGKVYVPFTATTVSQAAAIASLNAADELLARTDAVVAERRRVCAALTELGYNFPPSQANFVWLPLTPEDTPHFVEQAAADARVLVRPYGTDGVRVTIGAPEENDVFLDFARKWITGR</sequence>
<keyword evidence="9" id="KW-1185">Reference proteome</keyword>
<dbReference type="PANTHER" id="PTHR43643:SF3">
    <property type="entry name" value="HISTIDINOL-PHOSPHATE AMINOTRANSFERASE"/>
    <property type="match status" value="1"/>
</dbReference>
<dbReference type="Gene3D" id="3.40.640.10">
    <property type="entry name" value="Type I PLP-dependent aspartate aminotransferase-like (Major domain)"/>
    <property type="match status" value="1"/>
</dbReference>
<gene>
    <name evidence="8" type="primary">hisC</name>
    <name evidence="6" type="synonym">pat</name>
    <name evidence="8" type="ORF">CG716_19200</name>
</gene>
<dbReference type="OrthoDB" id="9809616at2"/>
<evidence type="ECO:0000256" key="2">
    <source>
        <dbReference type="ARBA" id="ARBA00011738"/>
    </source>
</evidence>
<dbReference type="GO" id="GO:0000105">
    <property type="term" value="P:L-histidine biosynthetic process"/>
    <property type="evidence" value="ECO:0007669"/>
    <property type="project" value="InterPro"/>
</dbReference>
<evidence type="ECO:0000256" key="6">
    <source>
        <dbReference type="HAMAP-Rule" id="MF_01513"/>
    </source>
</evidence>
<comment type="subunit">
    <text evidence="2 6">Homodimer.</text>
</comment>
<dbReference type="InterPro" id="IPR001917">
    <property type="entry name" value="Aminotrans_II_pyridoxalP_BS"/>
</dbReference>
<dbReference type="InterPro" id="IPR004839">
    <property type="entry name" value="Aminotransferase_I/II_large"/>
</dbReference>
<protein>
    <recommendedName>
        <fullName evidence="6">Aromatic amino acid aminotransferase</fullName>
        <shortName evidence="6">ArAT</shortName>
        <ecNumber evidence="6">2.6.1.57</ecNumber>
    </recommendedName>
</protein>
<dbReference type="InterPro" id="IPR015424">
    <property type="entry name" value="PyrdxlP-dep_Trfase"/>
</dbReference>
<comment type="similarity">
    <text evidence="6">Belongs to the class-II pyridoxal-phosphate-dependent aminotransferase family.</text>
</comment>
<feature type="domain" description="Aminotransferase class I/classII large" evidence="7">
    <location>
        <begin position="25"/>
        <end position="347"/>
    </location>
</feature>
<evidence type="ECO:0000256" key="3">
    <source>
        <dbReference type="ARBA" id="ARBA00022576"/>
    </source>
</evidence>
<evidence type="ECO:0000313" key="9">
    <source>
        <dbReference type="Proteomes" id="UP000216063"/>
    </source>
</evidence>
<dbReference type="InterPro" id="IPR024892">
    <property type="entry name" value="ArAT"/>
</dbReference>
<dbReference type="InterPro" id="IPR050106">
    <property type="entry name" value="HistidinolP_aminotransfase"/>
</dbReference>
<dbReference type="Gene3D" id="3.90.1150.10">
    <property type="entry name" value="Aspartate Aminotransferase, domain 1"/>
    <property type="match status" value="1"/>
</dbReference>
<evidence type="ECO:0000313" key="8">
    <source>
        <dbReference type="EMBL" id="OYN77331.1"/>
    </source>
</evidence>
<keyword evidence="5 6" id="KW-0663">Pyridoxal phosphate</keyword>
<dbReference type="HAMAP" id="MF_01513">
    <property type="entry name" value="Phe_aminotrans_2"/>
    <property type="match status" value="1"/>
</dbReference>
<dbReference type="InterPro" id="IPR015422">
    <property type="entry name" value="PyrdxlP-dep_Trfase_small"/>
</dbReference>
<dbReference type="GO" id="GO:0030170">
    <property type="term" value="F:pyridoxal phosphate binding"/>
    <property type="evidence" value="ECO:0007669"/>
    <property type="project" value="UniProtKB-UniRule"/>
</dbReference>
<dbReference type="PROSITE" id="PS00599">
    <property type="entry name" value="AA_TRANSFER_CLASS_2"/>
    <property type="match status" value="1"/>
</dbReference>
<organism evidence="8 9">
    <name type="scientific">Mycolicibacterium sphagni</name>
    <dbReference type="NCBI Taxonomy" id="1786"/>
    <lineage>
        <taxon>Bacteria</taxon>
        <taxon>Bacillati</taxon>
        <taxon>Actinomycetota</taxon>
        <taxon>Actinomycetes</taxon>
        <taxon>Mycobacteriales</taxon>
        <taxon>Mycobacteriaceae</taxon>
        <taxon>Mycolicibacterium</taxon>
    </lineage>
</organism>
<feature type="modified residue" description="N6-(pyridoxal phosphate)lysine" evidence="6">
    <location>
        <position position="219"/>
    </location>
</feature>
<evidence type="ECO:0000256" key="5">
    <source>
        <dbReference type="ARBA" id="ARBA00022898"/>
    </source>
</evidence>
<dbReference type="AlphaFoldDB" id="A0A255DFB8"/>
<accession>A0A255DFB8</accession>
<reference evidence="8 9" key="1">
    <citation type="submission" date="2017-07" db="EMBL/GenBank/DDBJ databases">
        <title>The new phylogeny of genus Mycobacterium.</title>
        <authorList>
            <person name="Tortoli E."/>
            <person name="Trovato A."/>
            <person name="Cirillo D.M."/>
        </authorList>
    </citation>
    <scope>NUCLEOTIDE SEQUENCE [LARGE SCALE GENOMIC DNA]</scope>
    <source>
        <strain evidence="8 9">ATCC 33027</strain>
    </source>
</reference>
<comment type="caution">
    <text evidence="8">The sequence shown here is derived from an EMBL/GenBank/DDBJ whole genome shotgun (WGS) entry which is preliminary data.</text>
</comment>
<dbReference type="Proteomes" id="UP000216063">
    <property type="component" value="Unassembled WGS sequence"/>
</dbReference>
<dbReference type="CDD" id="cd00609">
    <property type="entry name" value="AAT_like"/>
    <property type="match status" value="1"/>
</dbReference>
<dbReference type="HAMAP" id="MF_01023">
    <property type="entry name" value="HisC_aminotrans_2"/>
    <property type="match status" value="1"/>
</dbReference>